<evidence type="ECO:0000313" key="1">
    <source>
        <dbReference type="EMBL" id="KAB2099996.1"/>
    </source>
</evidence>
<evidence type="ECO:0000313" key="2">
    <source>
        <dbReference type="Proteomes" id="UP000293547"/>
    </source>
</evidence>
<name>A0ACB6F6C0_9PLEO</name>
<accession>A0ACB6F6C0</accession>
<dbReference type="Proteomes" id="UP000293547">
    <property type="component" value="Unassembled WGS sequence"/>
</dbReference>
<gene>
    <name evidence="1" type="ORF">AG0111_0g11767</name>
</gene>
<sequence length="48" mass="5503">MNGVFFGYLKPLFIPANFLAEENARRQASNKIENGLLNAYLAPIYQER</sequence>
<keyword evidence="2" id="KW-1185">Reference proteome</keyword>
<proteinExistence type="predicted"/>
<reference evidence="1 2" key="1">
    <citation type="journal article" date="2019" name="bioRxiv">
        <title>Genomics, evolutionary history and diagnostics of the Alternaria alternata species group including apple and Asian pear pathotypes.</title>
        <authorList>
            <person name="Armitage A.D."/>
            <person name="Cockerton H.M."/>
            <person name="Sreenivasaprasad S."/>
            <person name="Woodhall J.W."/>
            <person name="Lane C.R."/>
            <person name="Harrison R.J."/>
            <person name="Clarkson J.P."/>
        </authorList>
    </citation>
    <scope>NUCLEOTIDE SEQUENCE [LARGE SCALE GENOMIC DNA]</scope>
    <source>
        <strain evidence="1 2">FERA 650</strain>
    </source>
</reference>
<protein>
    <submittedName>
        <fullName evidence="1">Uncharacterized protein</fullName>
    </submittedName>
</protein>
<dbReference type="EMBL" id="PDWZ02000014">
    <property type="protein sequence ID" value="KAB2099996.1"/>
    <property type="molecule type" value="Genomic_DNA"/>
</dbReference>
<comment type="caution">
    <text evidence="1">The sequence shown here is derived from an EMBL/GenBank/DDBJ whole genome shotgun (WGS) entry which is preliminary data.</text>
</comment>
<organism evidence="1 2">
    <name type="scientific">Alternaria gaisen</name>
    <dbReference type="NCBI Taxonomy" id="167740"/>
    <lineage>
        <taxon>Eukaryota</taxon>
        <taxon>Fungi</taxon>
        <taxon>Dikarya</taxon>
        <taxon>Ascomycota</taxon>
        <taxon>Pezizomycotina</taxon>
        <taxon>Dothideomycetes</taxon>
        <taxon>Pleosporomycetidae</taxon>
        <taxon>Pleosporales</taxon>
        <taxon>Pleosporineae</taxon>
        <taxon>Pleosporaceae</taxon>
        <taxon>Alternaria</taxon>
        <taxon>Alternaria sect. Alternaria</taxon>
    </lineage>
</organism>